<dbReference type="GO" id="GO:0005524">
    <property type="term" value="F:ATP binding"/>
    <property type="evidence" value="ECO:0007669"/>
    <property type="project" value="UniProtKB-KW"/>
</dbReference>
<keyword evidence="10 16" id="KW-0067">ATP-binding</keyword>
<dbReference type="PROSITE" id="PS50109">
    <property type="entry name" value="HIS_KIN"/>
    <property type="match status" value="1"/>
</dbReference>
<dbReference type="Gene3D" id="3.30.450.20">
    <property type="entry name" value="PAS domain"/>
    <property type="match status" value="2"/>
</dbReference>
<dbReference type="Pfam" id="PF00512">
    <property type="entry name" value="HisKA"/>
    <property type="match status" value="1"/>
</dbReference>
<dbReference type="PRINTS" id="PR00344">
    <property type="entry name" value="BCTRLSENSOR"/>
</dbReference>
<dbReference type="Pfam" id="PF02743">
    <property type="entry name" value="dCache_1"/>
    <property type="match status" value="1"/>
</dbReference>
<evidence type="ECO:0000256" key="1">
    <source>
        <dbReference type="ARBA" id="ARBA00000085"/>
    </source>
</evidence>
<dbReference type="InterPro" id="IPR004358">
    <property type="entry name" value="Sig_transdc_His_kin-like_C"/>
</dbReference>
<gene>
    <name evidence="16" type="ORF">V6255_06260</name>
</gene>
<evidence type="ECO:0000256" key="8">
    <source>
        <dbReference type="ARBA" id="ARBA00022741"/>
    </source>
</evidence>
<dbReference type="SUPFAM" id="SSF103190">
    <property type="entry name" value="Sensory domain-like"/>
    <property type="match status" value="1"/>
</dbReference>
<dbReference type="InterPro" id="IPR036097">
    <property type="entry name" value="HisK_dim/P_sf"/>
</dbReference>
<dbReference type="PANTHER" id="PTHR43065">
    <property type="entry name" value="SENSOR HISTIDINE KINASE"/>
    <property type="match status" value="1"/>
</dbReference>
<dbReference type="SUPFAM" id="SSF55874">
    <property type="entry name" value="ATPase domain of HSP90 chaperone/DNA topoisomerase II/histidine kinase"/>
    <property type="match status" value="1"/>
</dbReference>
<dbReference type="EMBL" id="JBAKBA010000010">
    <property type="protein sequence ID" value="MEL0658743.1"/>
    <property type="molecule type" value="Genomic_DNA"/>
</dbReference>
<keyword evidence="13 14" id="KW-0472">Membrane</keyword>
<organism evidence="16 17">
    <name type="scientific">Psychromonas arctica</name>
    <dbReference type="NCBI Taxonomy" id="168275"/>
    <lineage>
        <taxon>Bacteria</taxon>
        <taxon>Pseudomonadati</taxon>
        <taxon>Pseudomonadota</taxon>
        <taxon>Gammaproteobacteria</taxon>
        <taxon>Alteromonadales</taxon>
        <taxon>Psychromonadaceae</taxon>
        <taxon>Psychromonas</taxon>
    </lineage>
</organism>
<sequence length="619" mass="69766">MQLIMAKLSKHITAVYLFIYCLTLIVSINLLWQHSFQQLQTSNQQQLDRFSRHLESQLGHFAFIPQLLSRQGIIIDALMSPHNTAQLDLTNRHLRSINNIVGASDTYLLDAKANTIAASNWLKEASFVGDNYAFRPYYQDAMRGEQGQYFALGSTSGRRGYYFSYPVMYAAEVIGVVVVKMDLSLIEKDWIGKEQHFLVSDMNNIVFISSEEKWLFKSLSPLSDNQKQTILKSRRYLEQPIESVSINGDLQQNASVLSMPNKKPFSNYYLSLLSVSQSKDWSIRVFAPIAPIIIDILILVTFISLLFLLLYLTYILIKQKRNRLQEQAMLAIKSKRELEYTVMQRTSALQAEVEERHKAESALRSTQKELIQSAKLAVLGQLSASISHELNNPLSAIRTYAENAVLFLERNQLDHVSNNLTRIDLLTERMAKISSQLKSFARKPNGELQVIALQPVIFAAHELLKPQLKANKANLTIALPDTPVNVKAEPIQLEQIIVNLLSNALQSMQHSDDKQIIIKLAVQLEDKQNSKESLAIIKVLDKGTGIDKKHLPHLFEPFFTTKETGLGLGLSISQQIISNMQGSLSAQNRPIAGAEFTITLPLVINGVFSELNTIKDSNS</sequence>
<comment type="subcellular location">
    <subcellularLocation>
        <location evidence="2">Cell membrane</location>
        <topology evidence="2">Multi-pass membrane protein</topology>
    </subcellularLocation>
</comment>
<dbReference type="InterPro" id="IPR003594">
    <property type="entry name" value="HATPase_dom"/>
</dbReference>
<dbReference type="InterPro" id="IPR017055">
    <property type="entry name" value="Sig_transdc_His_kinase_DctB"/>
</dbReference>
<dbReference type="EC" id="2.7.13.3" evidence="3"/>
<dbReference type="InterPro" id="IPR005467">
    <property type="entry name" value="His_kinase_dom"/>
</dbReference>
<feature type="transmembrane region" description="Helical" evidence="14">
    <location>
        <begin position="12"/>
        <end position="32"/>
    </location>
</feature>
<dbReference type="InterPro" id="IPR036890">
    <property type="entry name" value="HATPase_C_sf"/>
</dbReference>
<dbReference type="Pfam" id="PF02518">
    <property type="entry name" value="HATPase_c"/>
    <property type="match status" value="1"/>
</dbReference>
<dbReference type="Gene3D" id="3.30.565.10">
    <property type="entry name" value="Histidine kinase-like ATPase, C-terminal domain"/>
    <property type="match status" value="1"/>
</dbReference>
<evidence type="ECO:0000256" key="10">
    <source>
        <dbReference type="ARBA" id="ARBA00022840"/>
    </source>
</evidence>
<dbReference type="SMART" id="SM00387">
    <property type="entry name" value="HATPase_c"/>
    <property type="match status" value="1"/>
</dbReference>
<evidence type="ECO:0000256" key="3">
    <source>
        <dbReference type="ARBA" id="ARBA00012438"/>
    </source>
</evidence>
<evidence type="ECO:0000256" key="14">
    <source>
        <dbReference type="SAM" id="Phobius"/>
    </source>
</evidence>
<evidence type="ECO:0000256" key="5">
    <source>
        <dbReference type="ARBA" id="ARBA00022553"/>
    </source>
</evidence>
<name>A0ABU9HA17_9GAMM</name>
<feature type="domain" description="Histidine kinase" evidence="15">
    <location>
        <begin position="385"/>
        <end position="604"/>
    </location>
</feature>
<evidence type="ECO:0000313" key="17">
    <source>
        <dbReference type="Proteomes" id="UP001366060"/>
    </source>
</evidence>
<keyword evidence="9" id="KW-0418">Kinase</keyword>
<keyword evidence="17" id="KW-1185">Reference proteome</keyword>
<proteinExistence type="predicted"/>
<dbReference type="RefSeq" id="WP_341627382.1">
    <property type="nucleotide sequence ID" value="NZ_JBAKBA010000010.1"/>
</dbReference>
<keyword evidence="7 14" id="KW-0812">Transmembrane</keyword>
<reference evidence="16 17" key="1">
    <citation type="submission" date="2024-02" db="EMBL/GenBank/DDBJ databases">
        <title>Bacteria isolated from the canopy kelp, Nereocystis luetkeana.</title>
        <authorList>
            <person name="Pfister C.A."/>
            <person name="Younker I.T."/>
            <person name="Light S.H."/>
        </authorList>
    </citation>
    <scope>NUCLEOTIDE SEQUENCE [LARGE SCALE GENOMIC DNA]</scope>
    <source>
        <strain evidence="16 17">TI.2.07</strain>
    </source>
</reference>
<dbReference type="Gene3D" id="1.10.287.130">
    <property type="match status" value="1"/>
</dbReference>
<evidence type="ECO:0000256" key="2">
    <source>
        <dbReference type="ARBA" id="ARBA00004651"/>
    </source>
</evidence>
<evidence type="ECO:0000256" key="13">
    <source>
        <dbReference type="ARBA" id="ARBA00023136"/>
    </source>
</evidence>
<dbReference type="InterPro" id="IPR003661">
    <property type="entry name" value="HisK_dim/P_dom"/>
</dbReference>
<dbReference type="SUPFAM" id="SSF47384">
    <property type="entry name" value="Homodimeric domain of signal transducing histidine kinase"/>
    <property type="match status" value="1"/>
</dbReference>
<feature type="transmembrane region" description="Helical" evidence="14">
    <location>
        <begin position="292"/>
        <end position="317"/>
    </location>
</feature>
<dbReference type="InterPro" id="IPR029151">
    <property type="entry name" value="Sensor-like_sf"/>
</dbReference>
<keyword evidence="11 14" id="KW-1133">Transmembrane helix</keyword>
<evidence type="ECO:0000256" key="6">
    <source>
        <dbReference type="ARBA" id="ARBA00022679"/>
    </source>
</evidence>
<keyword evidence="5" id="KW-0597">Phosphoprotein</keyword>
<comment type="caution">
    <text evidence="16">The sequence shown here is derived from an EMBL/GenBank/DDBJ whole genome shotgun (WGS) entry which is preliminary data.</text>
</comment>
<evidence type="ECO:0000256" key="11">
    <source>
        <dbReference type="ARBA" id="ARBA00022989"/>
    </source>
</evidence>
<keyword evidence="8" id="KW-0547">Nucleotide-binding</keyword>
<dbReference type="Proteomes" id="UP001366060">
    <property type="component" value="Unassembled WGS sequence"/>
</dbReference>
<dbReference type="PIRSF" id="PIRSF036431">
    <property type="entry name" value="STHK_DctB"/>
    <property type="match status" value="1"/>
</dbReference>
<dbReference type="InterPro" id="IPR033479">
    <property type="entry name" value="dCache_1"/>
</dbReference>
<keyword evidence="4" id="KW-1003">Cell membrane</keyword>
<evidence type="ECO:0000256" key="12">
    <source>
        <dbReference type="ARBA" id="ARBA00023012"/>
    </source>
</evidence>
<keyword evidence="6" id="KW-0808">Transferase</keyword>
<protein>
    <recommendedName>
        <fullName evidence="3">histidine kinase</fullName>
        <ecNumber evidence="3">2.7.13.3</ecNumber>
    </recommendedName>
</protein>
<evidence type="ECO:0000256" key="4">
    <source>
        <dbReference type="ARBA" id="ARBA00022475"/>
    </source>
</evidence>
<accession>A0ABU9HA17</accession>
<comment type="catalytic activity">
    <reaction evidence="1">
        <text>ATP + protein L-histidine = ADP + protein N-phospho-L-histidine.</text>
        <dbReference type="EC" id="2.7.13.3"/>
    </reaction>
</comment>
<dbReference type="SMART" id="SM00388">
    <property type="entry name" value="HisKA"/>
    <property type="match status" value="1"/>
</dbReference>
<dbReference type="PANTHER" id="PTHR43065:SF46">
    <property type="entry name" value="C4-DICARBOXYLATE TRANSPORT SENSOR PROTEIN DCTB"/>
    <property type="match status" value="1"/>
</dbReference>
<keyword evidence="12" id="KW-0902">Two-component regulatory system</keyword>
<evidence type="ECO:0000256" key="9">
    <source>
        <dbReference type="ARBA" id="ARBA00022777"/>
    </source>
</evidence>
<dbReference type="CDD" id="cd00082">
    <property type="entry name" value="HisKA"/>
    <property type="match status" value="1"/>
</dbReference>
<evidence type="ECO:0000256" key="7">
    <source>
        <dbReference type="ARBA" id="ARBA00022692"/>
    </source>
</evidence>
<evidence type="ECO:0000259" key="15">
    <source>
        <dbReference type="PROSITE" id="PS50109"/>
    </source>
</evidence>
<evidence type="ECO:0000313" key="16">
    <source>
        <dbReference type="EMBL" id="MEL0658743.1"/>
    </source>
</evidence>